<organism evidence="2 3">
    <name type="scientific">Streptomyces lannensis</name>
    <dbReference type="NCBI Taxonomy" id="766498"/>
    <lineage>
        <taxon>Bacteria</taxon>
        <taxon>Bacillati</taxon>
        <taxon>Actinomycetota</taxon>
        <taxon>Actinomycetes</taxon>
        <taxon>Kitasatosporales</taxon>
        <taxon>Streptomycetaceae</taxon>
        <taxon>Streptomyces</taxon>
    </lineage>
</organism>
<sequence length="270" mass="29508">MTVDEYARRCEELFALGGYAQVREAAGQGLAEVGPDPVLQRWLGLAHAAEDDDDHDDEAEAVYQEGLRHWPDDLGLLVSYLELCLRADSWEHPKREKRAQSLKQRIAELAPPGSPEAQQIEAAMGWAGRGYWEDARAKADGARAERAALASLSTDIGRAMSHGAPAAAHPEDLRAAEVAAALEVLSGPWNAPLRLVQRYRVASYVAAFVLSFLTNKVLVGSGTVSFSLWGWLWYLPLLLAEGKLKHARQLARERAVAAVEARHAVESGRA</sequence>
<name>A0ABP7JRF3_9ACTN</name>
<keyword evidence="3" id="KW-1185">Reference proteome</keyword>
<keyword evidence="1" id="KW-1133">Transmembrane helix</keyword>
<feature type="transmembrane region" description="Helical" evidence="1">
    <location>
        <begin position="201"/>
        <end position="220"/>
    </location>
</feature>
<comment type="caution">
    <text evidence="2">The sequence shown here is derived from an EMBL/GenBank/DDBJ whole genome shotgun (WGS) entry which is preliminary data.</text>
</comment>
<accession>A0ABP7JRF3</accession>
<gene>
    <name evidence="2" type="ORF">GCM10022207_14090</name>
</gene>
<dbReference type="RefSeq" id="WP_345546948.1">
    <property type="nucleotide sequence ID" value="NZ_BAAAZA010000003.1"/>
</dbReference>
<keyword evidence="1" id="KW-0472">Membrane</keyword>
<dbReference type="EMBL" id="BAAAZA010000003">
    <property type="protein sequence ID" value="GAA3852539.1"/>
    <property type="molecule type" value="Genomic_DNA"/>
</dbReference>
<evidence type="ECO:0000313" key="3">
    <source>
        <dbReference type="Proteomes" id="UP001501563"/>
    </source>
</evidence>
<evidence type="ECO:0000256" key="1">
    <source>
        <dbReference type="SAM" id="Phobius"/>
    </source>
</evidence>
<protein>
    <recommendedName>
        <fullName evidence="4">Tetratricopeptide repeat protein</fullName>
    </recommendedName>
</protein>
<keyword evidence="1" id="KW-0812">Transmembrane</keyword>
<evidence type="ECO:0008006" key="4">
    <source>
        <dbReference type="Google" id="ProtNLM"/>
    </source>
</evidence>
<evidence type="ECO:0000313" key="2">
    <source>
        <dbReference type="EMBL" id="GAA3852539.1"/>
    </source>
</evidence>
<dbReference type="Proteomes" id="UP001501563">
    <property type="component" value="Unassembled WGS sequence"/>
</dbReference>
<reference evidence="3" key="1">
    <citation type="journal article" date="2019" name="Int. J. Syst. Evol. Microbiol.">
        <title>The Global Catalogue of Microorganisms (GCM) 10K type strain sequencing project: providing services to taxonomists for standard genome sequencing and annotation.</title>
        <authorList>
            <consortium name="The Broad Institute Genomics Platform"/>
            <consortium name="The Broad Institute Genome Sequencing Center for Infectious Disease"/>
            <person name="Wu L."/>
            <person name="Ma J."/>
        </authorList>
    </citation>
    <scope>NUCLEOTIDE SEQUENCE [LARGE SCALE GENOMIC DNA]</scope>
    <source>
        <strain evidence="3">JCM 16578</strain>
    </source>
</reference>
<proteinExistence type="predicted"/>